<evidence type="ECO:0000259" key="3">
    <source>
        <dbReference type="Pfam" id="PF13581"/>
    </source>
</evidence>
<dbReference type="STRING" id="591159.SSQG_00031"/>
<keyword evidence="1" id="KW-0808">Transferase</keyword>
<dbReference type="InterPro" id="IPR003594">
    <property type="entry name" value="HATPase_dom"/>
</dbReference>
<gene>
    <name evidence="4" type="ORF">SSQG_00031</name>
</gene>
<sequence length="140" mass="15069">MTETIKVAHPGGDEAPRAEDARRVGTLRRITAARLRHCGLQALIEDVGTIVSELLTNALLHSGATKITLHLGVRDGFLRVAVIDGMSGHATLKHADDDNTSRRGLAFVEALAKEHHGTWGTSDDGTLTWCNLAVPTEERS</sequence>
<keyword evidence="1" id="KW-0418">Kinase</keyword>
<feature type="region of interest" description="Disordered" evidence="2">
    <location>
        <begin position="1"/>
        <end position="20"/>
    </location>
</feature>
<name>D9X1U1_STRVT</name>
<proteinExistence type="predicted"/>
<keyword evidence="1" id="KW-0723">Serine/threonine-protein kinase</keyword>
<dbReference type="Proteomes" id="UP000004184">
    <property type="component" value="Unassembled WGS sequence"/>
</dbReference>
<dbReference type="CDD" id="cd16936">
    <property type="entry name" value="HATPase_RsbW-like"/>
    <property type="match status" value="1"/>
</dbReference>
<feature type="compositionally biased region" description="Basic and acidic residues" evidence="2">
    <location>
        <begin position="11"/>
        <end position="20"/>
    </location>
</feature>
<dbReference type="InterPro" id="IPR050267">
    <property type="entry name" value="Anti-sigma-factor_SerPK"/>
</dbReference>
<dbReference type="eggNOG" id="COG2172">
    <property type="taxonomic scope" value="Bacteria"/>
</dbReference>
<evidence type="ECO:0000256" key="2">
    <source>
        <dbReference type="SAM" id="MobiDB-lite"/>
    </source>
</evidence>
<feature type="domain" description="Histidine kinase/HSP90-like ATPase" evidence="3">
    <location>
        <begin position="20"/>
        <end position="126"/>
    </location>
</feature>
<reference evidence="5" key="1">
    <citation type="submission" date="2009-02" db="EMBL/GenBank/DDBJ databases">
        <title>Annotation of Streptomyces viridochromogenes strain DSM 40736.</title>
        <authorList>
            <consortium name="The Broad Institute Genome Sequencing Platform"/>
            <consortium name="Broad Institute Microbial Sequencing Center"/>
            <person name="Fischbach M."/>
            <person name="Godfrey P."/>
            <person name="Ward D."/>
            <person name="Young S."/>
            <person name="Zeng Q."/>
            <person name="Koehrsen M."/>
            <person name="Alvarado L."/>
            <person name="Berlin A.M."/>
            <person name="Bochicchio J."/>
            <person name="Borenstein D."/>
            <person name="Chapman S.B."/>
            <person name="Chen Z."/>
            <person name="Engels R."/>
            <person name="Freedman E."/>
            <person name="Gellesch M."/>
            <person name="Goldberg J."/>
            <person name="Griggs A."/>
            <person name="Gujja S."/>
            <person name="Heilman E.R."/>
            <person name="Heiman D.I."/>
            <person name="Hepburn T.A."/>
            <person name="Howarth C."/>
            <person name="Jen D."/>
            <person name="Larson L."/>
            <person name="Lewis B."/>
            <person name="Mehta T."/>
            <person name="Park D."/>
            <person name="Pearson M."/>
            <person name="Richards J."/>
            <person name="Roberts A."/>
            <person name="Saif S."/>
            <person name="Shea T.D."/>
            <person name="Shenoy N."/>
            <person name="Sisk P."/>
            <person name="Stolte C."/>
            <person name="Sykes S.N."/>
            <person name="Thomson T."/>
            <person name="Walk T."/>
            <person name="White J."/>
            <person name="Yandava C."/>
            <person name="Straight P."/>
            <person name="Clardy J."/>
            <person name="Hung D."/>
            <person name="Kolter R."/>
            <person name="Mekalanos J."/>
            <person name="Walker S."/>
            <person name="Walsh C.T."/>
            <person name="Wieland-Brown L.C."/>
            <person name="Haas B."/>
            <person name="Nusbaum C."/>
            <person name="Birren B."/>
        </authorList>
    </citation>
    <scope>NUCLEOTIDE SEQUENCE [LARGE SCALE GENOMIC DNA]</scope>
    <source>
        <strain evidence="5">DSM 40736 / JCM 4977 / BCRC 1201 / Tue 494</strain>
    </source>
</reference>
<dbReference type="RefSeq" id="WP_003987598.1">
    <property type="nucleotide sequence ID" value="NZ_GG657757.1"/>
</dbReference>
<evidence type="ECO:0000313" key="4">
    <source>
        <dbReference type="EMBL" id="EFL29513.1"/>
    </source>
</evidence>
<dbReference type="HOGENOM" id="CLU_090336_4_5_11"/>
<organism evidence="4 5">
    <name type="scientific">Streptomyces viridochromogenes (strain DSM 40736 / JCM 4977 / BCRC 1201 / Tue 494)</name>
    <dbReference type="NCBI Taxonomy" id="591159"/>
    <lineage>
        <taxon>Bacteria</taxon>
        <taxon>Bacillati</taxon>
        <taxon>Actinomycetota</taxon>
        <taxon>Actinomycetes</taxon>
        <taxon>Kitasatosporales</taxon>
        <taxon>Streptomycetaceae</taxon>
        <taxon>Streptomyces</taxon>
    </lineage>
</organism>
<dbReference type="PANTHER" id="PTHR35526:SF3">
    <property type="entry name" value="ANTI-SIGMA-F FACTOR RSBW"/>
    <property type="match status" value="1"/>
</dbReference>
<dbReference type="EMBL" id="GG657757">
    <property type="protein sequence ID" value="EFL29513.1"/>
    <property type="molecule type" value="Genomic_DNA"/>
</dbReference>
<protein>
    <recommendedName>
        <fullName evidence="3">Histidine kinase/HSP90-like ATPase domain-containing protein</fullName>
    </recommendedName>
</protein>
<dbReference type="GO" id="GO:0004674">
    <property type="term" value="F:protein serine/threonine kinase activity"/>
    <property type="evidence" value="ECO:0007669"/>
    <property type="project" value="UniProtKB-KW"/>
</dbReference>
<keyword evidence="5" id="KW-1185">Reference proteome</keyword>
<accession>D9X1U1</accession>
<dbReference type="Gene3D" id="3.30.565.10">
    <property type="entry name" value="Histidine kinase-like ATPase, C-terminal domain"/>
    <property type="match status" value="1"/>
</dbReference>
<dbReference type="AlphaFoldDB" id="D9X1U1"/>
<evidence type="ECO:0000256" key="1">
    <source>
        <dbReference type="ARBA" id="ARBA00022527"/>
    </source>
</evidence>
<dbReference type="SUPFAM" id="SSF55874">
    <property type="entry name" value="ATPase domain of HSP90 chaperone/DNA topoisomerase II/histidine kinase"/>
    <property type="match status" value="1"/>
</dbReference>
<evidence type="ECO:0000313" key="5">
    <source>
        <dbReference type="Proteomes" id="UP000004184"/>
    </source>
</evidence>
<dbReference type="Pfam" id="PF13581">
    <property type="entry name" value="HATPase_c_2"/>
    <property type="match status" value="1"/>
</dbReference>
<dbReference type="PANTHER" id="PTHR35526">
    <property type="entry name" value="ANTI-SIGMA-F FACTOR RSBW-RELATED"/>
    <property type="match status" value="1"/>
</dbReference>
<dbReference type="InterPro" id="IPR036890">
    <property type="entry name" value="HATPase_C_sf"/>
</dbReference>